<dbReference type="InterPro" id="IPR002347">
    <property type="entry name" value="SDR_fam"/>
</dbReference>
<dbReference type="CDD" id="cd05233">
    <property type="entry name" value="SDR_c"/>
    <property type="match status" value="1"/>
</dbReference>
<reference evidence="3 4" key="1">
    <citation type="submission" date="2018-05" db="EMBL/GenBank/DDBJ databases">
        <title>Genomic Encyclopedia of Type Strains, Phase IV (KMG-IV): sequencing the most valuable type-strain genomes for metagenomic binning, comparative biology and taxonomic classification.</title>
        <authorList>
            <person name="Goeker M."/>
        </authorList>
    </citation>
    <scope>NUCLEOTIDE SEQUENCE [LARGE SCALE GENOMIC DNA]</scope>
    <source>
        <strain evidence="3 4">DSM 3183</strain>
    </source>
</reference>
<keyword evidence="4" id="KW-1185">Reference proteome</keyword>
<accession>A0A2V3V860</accession>
<gene>
    <name evidence="3" type="ORF">C7451_10358</name>
</gene>
<dbReference type="AlphaFoldDB" id="A0A2V3V860"/>
<comment type="caution">
    <text evidence="3">The sequence shown here is derived from an EMBL/GenBank/DDBJ whole genome shotgun (WGS) entry which is preliminary data.</text>
</comment>
<dbReference type="OrthoDB" id="154414at2"/>
<dbReference type="SUPFAM" id="SSF51735">
    <property type="entry name" value="NAD(P)-binding Rossmann-fold domains"/>
    <property type="match status" value="1"/>
</dbReference>
<sequence length="240" mass="24490">MSRLQGRKALVTGAASGIGAATVARLLADGATVLACDISSEGMAGTINHVANLADPQAIAVLAAAAESQLGGLDILVNNAGVCPVGTLEDLTDDQWQFGLDVNLLAPARLAKACLSLLKDSSTGRVINTGSILSRYGDAGLGAYAASKHAILGFTRSLAMELGPFGITVNCVQPGCIVTGMTRGMLENGAAAEYYRDKSALKRLGQPEDIADVIAFLASDDARFITGQGIIADGGVMTHS</sequence>
<evidence type="ECO:0000313" key="3">
    <source>
        <dbReference type="EMBL" id="PXW77953.1"/>
    </source>
</evidence>
<dbReference type="FunFam" id="3.40.50.720:FF:000084">
    <property type="entry name" value="Short-chain dehydrogenase reductase"/>
    <property type="match status" value="1"/>
</dbReference>
<dbReference type="PRINTS" id="PR00081">
    <property type="entry name" value="GDHRDH"/>
</dbReference>
<keyword evidence="2" id="KW-0560">Oxidoreductase</keyword>
<protein>
    <submittedName>
        <fullName evidence="3">Pyridoxal 4-dehydrogenase</fullName>
    </submittedName>
</protein>
<dbReference type="Gene3D" id="3.40.50.720">
    <property type="entry name" value="NAD(P)-binding Rossmann-like Domain"/>
    <property type="match status" value="1"/>
</dbReference>
<dbReference type="PRINTS" id="PR00080">
    <property type="entry name" value="SDRFAMILY"/>
</dbReference>
<evidence type="ECO:0000256" key="1">
    <source>
        <dbReference type="ARBA" id="ARBA00006484"/>
    </source>
</evidence>
<proteinExistence type="inferred from homology"/>
<evidence type="ECO:0000313" key="4">
    <source>
        <dbReference type="Proteomes" id="UP000248014"/>
    </source>
</evidence>
<evidence type="ECO:0000256" key="2">
    <source>
        <dbReference type="ARBA" id="ARBA00023002"/>
    </source>
</evidence>
<dbReference type="Pfam" id="PF13561">
    <property type="entry name" value="adh_short_C2"/>
    <property type="match status" value="1"/>
</dbReference>
<dbReference type="Proteomes" id="UP000248014">
    <property type="component" value="Unassembled WGS sequence"/>
</dbReference>
<organism evidence="3 4">
    <name type="scientific">Blastomonas natatoria</name>
    <dbReference type="NCBI Taxonomy" id="34015"/>
    <lineage>
        <taxon>Bacteria</taxon>
        <taxon>Pseudomonadati</taxon>
        <taxon>Pseudomonadota</taxon>
        <taxon>Alphaproteobacteria</taxon>
        <taxon>Sphingomonadales</taxon>
        <taxon>Sphingomonadaceae</taxon>
        <taxon>Blastomonas</taxon>
    </lineage>
</organism>
<dbReference type="PANTHER" id="PTHR24321">
    <property type="entry name" value="DEHYDROGENASES, SHORT CHAIN"/>
    <property type="match status" value="1"/>
</dbReference>
<dbReference type="PANTHER" id="PTHR24321:SF14">
    <property type="entry name" value="SHORT-CHAIN TYPE DEHYDROGENASE_REDUCTASE BLR2146-RELATED"/>
    <property type="match status" value="1"/>
</dbReference>
<dbReference type="InterPro" id="IPR020904">
    <property type="entry name" value="Sc_DH/Rdtase_CS"/>
</dbReference>
<comment type="similarity">
    <text evidence="1">Belongs to the short-chain dehydrogenases/reductases (SDR) family.</text>
</comment>
<dbReference type="RefSeq" id="WP_110297780.1">
    <property type="nucleotide sequence ID" value="NZ_QJJM01000003.1"/>
</dbReference>
<dbReference type="GO" id="GO:0016491">
    <property type="term" value="F:oxidoreductase activity"/>
    <property type="evidence" value="ECO:0007669"/>
    <property type="project" value="UniProtKB-KW"/>
</dbReference>
<dbReference type="PROSITE" id="PS00061">
    <property type="entry name" value="ADH_SHORT"/>
    <property type="match status" value="1"/>
</dbReference>
<dbReference type="InterPro" id="IPR036291">
    <property type="entry name" value="NAD(P)-bd_dom_sf"/>
</dbReference>
<name>A0A2V3V860_9SPHN</name>
<dbReference type="EMBL" id="QJJM01000003">
    <property type="protein sequence ID" value="PXW77953.1"/>
    <property type="molecule type" value="Genomic_DNA"/>
</dbReference>